<evidence type="ECO:0000313" key="10">
    <source>
        <dbReference type="RefSeq" id="XP_022750238.1"/>
    </source>
</evidence>
<reference evidence="10" key="1">
    <citation type="submission" date="2025-08" db="UniProtKB">
        <authorList>
            <consortium name="RefSeq"/>
        </authorList>
    </citation>
    <scope>IDENTIFICATION</scope>
    <source>
        <tissue evidence="10">Fruit stalk</tissue>
    </source>
</reference>
<dbReference type="GeneID" id="111299357"/>
<feature type="transmembrane region" description="Helical" evidence="6">
    <location>
        <begin position="440"/>
        <end position="457"/>
    </location>
</feature>
<keyword evidence="9" id="KW-1185">Reference proteome</keyword>
<gene>
    <name evidence="10" type="primary">LOC111299357</name>
</gene>
<dbReference type="Proteomes" id="UP000515121">
    <property type="component" value="Unplaced"/>
</dbReference>
<feature type="transmembrane region" description="Helical" evidence="6">
    <location>
        <begin position="463"/>
        <end position="485"/>
    </location>
</feature>
<dbReference type="RefSeq" id="XP_022750238.1">
    <property type="nucleotide sequence ID" value="XM_022894503.1"/>
</dbReference>
<dbReference type="PANTHER" id="PTHR46626">
    <property type="entry name" value="RETICULON-LIKE PROTEIN B17"/>
    <property type="match status" value="1"/>
</dbReference>
<protein>
    <recommendedName>
        <fullName evidence="6">Reticulon-like protein</fullName>
    </recommendedName>
</protein>
<feature type="compositionally biased region" description="Low complexity" evidence="7">
    <location>
        <begin position="235"/>
        <end position="250"/>
    </location>
</feature>
<keyword evidence="3 6" id="KW-0256">Endoplasmic reticulum</keyword>
<evidence type="ECO:0000256" key="5">
    <source>
        <dbReference type="ARBA" id="ARBA00023136"/>
    </source>
</evidence>
<feature type="region of interest" description="Disordered" evidence="7">
    <location>
        <begin position="279"/>
        <end position="308"/>
    </location>
</feature>
<evidence type="ECO:0000256" key="7">
    <source>
        <dbReference type="SAM" id="MobiDB-lite"/>
    </source>
</evidence>
<keyword evidence="5 6" id="KW-0472">Membrane</keyword>
<name>A0A6P5ZBK2_DURZI</name>
<keyword evidence="2 6" id="KW-0812">Transmembrane</keyword>
<comment type="subcellular location">
    <subcellularLocation>
        <location evidence="1 6">Endoplasmic reticulum membrane</location>
        <topology evidence="1 6">Multi-pass membrane protein</topology>
    </subcellularLocation>
</comment>
<dbReference type="PANTHER" id="PTHR46626:SF1">
    <property type="entry name" value="RETICULON-LIKE PROTEIN B21"/>
    <property type="match status" value="1"/>
</dbReference>
<evidence type="ECO:0000256" key="4">
    <source>
        <dbReference type="ARBA" id="ARBA00022989"/>
    </source>
</evidence>
<feature type="compositionally biased region" description="Basic and acidic residues" evidence="7">
    <location>
        <begin position="163"/>
        <end position="181"/>
    </location>
</feature>
<dbReference type="OrthoDB" id="567788at2759"/>
<keyword evidence="4 6" id="KW-1133">Transmembrane helix</keyword>
<feature type="region of interest" description="Disordered" evidence="7">
    <location>
        <begin position="89"/>
        <end position="256"/>
    </location>
</feature>
<dbReference type="KEGG" id="dzi:111299357"/>
<evidence type="ECO:0000256" key="3">
    <source>
        <dbReference type="ARBA" id="ARBA00022824"/>
    </source>
</evidence>
<dbReference type="AlphaFoldDB" id="A0A6P5ZBK2"/>
<evidence type="ECO:0000313" key="9">
    <source>
        <dbReference type="Proteomes" id="UP000515121"/>
    </source>
</evidence>
<feature type="compositionally biased region" description="Basic and acidic residues" evidence="7">
    <location>
        <begin position="140"/>
        <end position="150"/>
    </location>
</feature>
<evidence type="ECO:0000259" key="8">
    <source>
        <dbReference type="PROSITE" id="PS50845"/>
    </source>
</evidence>
<proteinExistence type="predicted"/>
<dbReference type="InterPro" id="IPR003388">
    <property type="entry name" value="Reticulon"/>
</dbReference>
<dbReference type="PROSITE" id="PS50845">
    <property type="entry name" value="RETICULON"/>
    <property type="match status" value="1"/>
</dbReference>
<dbReference type="GO" id="GO:0005789">
    <property type="term" value="C:endoplasmic reticulum membrane"/>
    <property type="evidence" value="ECO:0007669"/>
    <property type="project" value="UniProtKB-SubCell"/>
</dbReference>
<evidence type="ECO:0000256" key="1">
    <source>
        <dbReference type="ARBA" id="ARBA00004477"/>
    </source>
</evidence>
<dbReference type="InterPro" id="IPR044647">
    <property type="entry name" value="RTNLB17/18/21"/>
</dbReference>
<accession>A0A6P5ZBK2</accession>
<feature type="domain" description="Reticulon" evidence="8">
    <location>
        <begin position="431"/>
        <end position="584"/>
    </location>
</feature>
<dbReference type="Pfam" id="PF02453">
    <property type="entry name" value="Reticulon"/>
    <property type="match status" value="1"/>
</dbReference>
<feature type="transmembrane region" description="Helical" evidence="6">
    <location>
        <begin position="604"/>
        <end position="633"/>
    </location>
</feature>
<evidence type="ECO:0000256" key="2">
    <source>
        <dbReference type="ARBA" id="ARBA00022692"/>
    </source>
</evidence>
<feature type="compositionally biased region" description="Acidic residues" evidence="7">
    <location>
        <begin position="285"/>
        <end position="308"/>
    </location>
</feature>
<feature type="region of interest" description="Disordered" evidence="7">
    <location>
        <begin position="654"/>
        <end position="677"/>
    </location>
</feature>
<feature type="transmembrane region" description="Helical" evidence="6">
    <location>
        <begin position="540"/>
        <end position="560"/>
    </location>
</feature>
<organism evidence="9 10">
    <name type="scientific">Durio zibethinus</name>
    <name type="common">Durian</name>
    <dbReference type="NCBI Taxonomy" id="66656"/>
    <lineage>
        <taxon>Eukaryota</taxon>
        <taxon>Viridiplantae</taxon>
        <taxon>Streptophyta</taxon>
        <taxon>Embryophyta</taxon>
        <taxon>Tracheophyta</taxon>
        <taxon>Spermatophyta</taxon>
        <taxon>Magnoliopsida</taxon>
        <taxon>eudicotyledons</taxon>
        <taxon>Gunneridae</taxon>
        <taxon>Pentapetalae</taxon>
        <taxon>rosids</taxon>
        <taxon>malvids</taxon>
        <taxon>Malvales</taxon>
        <taxon>Malvaceae</taxon>
        <taxon>Helicteroideae</taxon>
        <taxon>Durio</taxon>
    </lineage>
</organism>
<evidence type="ECO:0000256" key="6">
    <source>
        <dbReference type="RuleBase" id="RU363132"/>
    </source>
</evidence>
<sequence length="677" mass="75532">MDLSGRRRAGAKGSVVAGSVWETRMKIDEVKGGIKVFSGEENSESGNEKLGLKNGQTIGGVAVSGKRKTWKSEIFEGFEKNPFQIAKGKTEEQCKELSGSVDGTKKSPIRVPKGRSEEHCKDLSLSVDGIKKTPVQVKKGRPDGIRDLSKSFDGTGRSPIHLEMPRSEVPKRSADLSRDVIESGENSVQLRKAKPDPVKASDLSGNGDRYDENSLQLRRSNSEENEVLVLDDQSEGNNVSNEENENNQVETESEENCKEFDVCQEKVISSSTSYGNIVKSSPEVLVDDGDGVEDEDDEEFYDDEEEEEIEVGIEKKSFDIKEMNVPEEKPNRVANELKKLPEEKPNKAINEVNKFHEDKSRKAVNEVKKISEFHNKTALSSTVNKQLPPVVKRATSVHTTPIKPTKSTHFLVSDDYHYQRFPQTRNKLQNLVDLVMWRDLSKSALVFGMGTLIIISSSYTQDLNFSCISVISYLGLVYLAAIFVYRSIICRGVVGIDESSCVLGEDEAVWLLKLVLPYLNEFLLKLRALFSGDPATTMKLALLLFVLARCGSSITIWKMAKLGFFGVFTVPKVCSSYSHQLTAYGKVWIRCFHDAWDSCTHKKAVAVAIFILVWNMSSLVARIWAAFMLFVALRCYQQTMVTDDWVGDEAGLQEPTGRQRHGVGPSRVEQIKVKKGS</sequence>